<dbReference type="PANTHER" id="PTHR30290:SF10">
    <property type="entry name" value="PERIPLASMIC OLIGOPEPTIDE-BINDING PROTEIN-RELATED"/>
    <property type="match status" value="1"/>
</dbReference>
<dbReference type="PANTHER" id="PTHR30290">
    <property type="entry name" value="PERIPLASMIC BINDING COMPONENT OF ABC TRANSPORTER"/>
    <property type="match status" value="1"/>
</dbReference>
<sequence>MSVWYKKTLGILGLGLAATMVSSSVVSCGAASFDAILNRVWDTSVYRANYTLNVSSWNTAHSMQAEDSRIWSNTYDTFLSTDQYGRIYGSLAVSEYGQQIANDEKYQYVGNHSPDSKEWTYAVREMNWVDTRGNIVIQNRENIVLEGVLNAAIYALNPNNNSDVSELWVSFIEGAEEAQNLFREGGESAAKARRFILGEETIDGRHFGITKGTKWDNDGKTYDTIKFNLTKSAPYFESLLTYSVFSPIYGDNIGVANDYTKALFNGAYYVQQAPQNGKIILKKNENYALKDSTNIETLEYNYLDGGSAAKERTLFESGSTSFFELKSDDLKGWNRYIGKGEESYENPNFGSQYQVDSPDKSASFMMVYNYSNANITNGAVGKAEQERALSASRLLQSKDARAYISTTIDRTEMARYFSKTIDEPGNPSQMLRNTYTGVGVAQDGSGVDYTNYVGDIYKEKTGSVDENPLADGKDPYKGKGQELTKKSQEQLRLDTVKFIQDNNIKTQKVKGYNGERVVLKLILSPSNNTGMNPYINLMMKSFNSISNNPIYIQTQTMSSTDEYRTEGSKGSTDLFMSGWSPDYKDPSSFLETITLTGPYRGYNGTSRLLKTDSSGEYVLANESLRTTATKELTEAFVGYSEGYKTADTEKTVPEERYKAFAEQEYNFFYENFLALPIYTRAMPKVWQVSYLTPYTKSVEAFGTAQFKLYNVLMDRQLRSREEYQKALEEFIKRDEEVKADWNTHRDAAHWRKKTN</sequence>
<name>A0A2K9LUW8_SPISQ</name>
<dbReference type="SUPFAM" id="SSF53850">
    <property type="entry name" value="Periplasmic binding protein-like II"/>
    <property type="match status" value="1"/>
</dbReference>
<dbReference type="Gene3D" id="3.10.105.10">
    <property type="entry name" value="Dipeptide-binding Protein, Domain 3"/>
    <property type="match status" value="1"/>
</dbReference>
<evidence type="ECO:0000313" key="9">
    <source>
        <dbReference type="EMBL" id="AUM62842.1"/>
    </source>
</evidence>
<comment type="similarity">
    <text evidence="2">Belongs to the bacterial solute-binding protein 5 family.</text>
</comment>
<dbReference type="InterPro" id="IPR039424">
    <property type="entry name" value="SBP_5"/>
</dbReference>
<evidence type="ECO:0000256" key="1">
    <source>
        <dbReference type="ARBA" id="ARBA00004196"/>
    </source>
</evidence>
<evidence type="ECO:0000259" key="8">
    <source>
        <dbReference type="Pfam" id="PF00496"/>
    </source>
</evidence>
<evidence type="ECO:0000256" key="6">
    <source>
        <dbReference type="SAM" id="MobiDB-lite"/>
    </source>
</evidence>
<evidence type="ECO:0000256" key="5">
    <source>
        <dbReference type="SAM" id="Coils"/>
    </source>
</evidence>
<gene>
    <name evidence="9" type="primary">oppA</name>
    <name evidence="9" type="ORF">SMONO_v1c05930</name>
</gene>
<keyword evidence="4 7" id="KW-0732">Signal</keyword>
<dbReference type="RefSeq" id="WP_101780893.1">
    <property type="nucleotide sequence ID" value="NZ_CP025543.1"/>
</dbReference>
<reference evidence="9 10" key="1">
    <citation type="submission" date="2017-12" db="EMBL/GenBank/DDBJ databases">
        <title>Complete genome sequence of Spiroplasma monobiae MQ-1 (ATCC 33825).</title>
        <authorList>
            <person name="Tsai Y.-M."/>
            <person name="Lo W.-S."/>
            <person name="Wu P.-S."/>
            <person name="Cho S.-T."/>
            <person name="Kuo C.-H."/>
        </authorList>
    </citation>
    <scope>NUCLEOTIDE SEQUENCE [LARGE SCALE GENOMIC DNA]</scope>
    <source>
        <strain evidence="9 10">MQ-1</strain>
    </source>
</reference>
<dbReference type="GO" id="GO:0030313">
    <property type="term" value="C:cell envelope"/>
    <property type="evidence" value="ECO:0007669"/>
    <property type="project" value="UniProtKB-SubCell"/>
</dbReference>
<dbReference type="GO" id="GO:1904680">
    <property type="term" value="F:peptide transmembrane transporter activity"/>
    <property type="evidence" value="ECO:0007669"/>
    <property type="project" value="TreeGrafter"/>
</dbReference>
<dbReference type="Gene3D" id="3.40.190.10">
    <property type="entry name" value="Periplasmic binding protein-like II"/>
    <property type="match status" value="1"/>
</dbReference>
<evidence type="ECO:0000256" key="3">
    <source>
        <dbReference type="ARBA" id="ARBA00022448"/>
    </source>
</evidence>
<keyword evidence="5" id="KW-0175">Coiled coil</keyword>
<feature type="coiled-coil region" evidence="5">
    <location>
        <begin position="713"/>
        <end position="740"/>
    </location>
</feature>
<dbReference type="Pfam" id="PF00496">
    <property type="entry name" value="SBP_bac_5"/>
    <property type="match status" value="1"/>
</dbReference>
<dbReference type="EMBL" id="CP025543">
    <property type="protein sequence ID" value="AUM62842.1"/>
    <property type="molecule type" value="Genomic_DNA"/>
</dbReference>
<organism evidence="9 10">
    <name type="scientific">Spiroplasma monobiae MQ-1</name>
    <dbReference type="NCBI Taxonomy" id="1336748"/>
    <lineage>
        <taxon>Bacteria</taxon>
        <taxon>Bacillati</taxon>
        <taxon>Mycoplasmatota</taxon>
        <taxon>Mollicutes</taxon>
        <taxon>Entomoplasmatales</taxon>
        <taxon>Spiroplasmataceae</taxon>
        <taxon>Spiroplasma</taxon>
    </lineage>
</organism>
<proteinExistence type="inferred from homology"/>
<dbReference type="KEGG" id="smoo:SMONO_v1c05930"/>
<keyword evidence="3" id="KW-0813">Transport</keyword>
<feature type="region of interest" description="Disordered" evidence="6">
    <location>
        <begin position="464"/>
        <end position="483"/>
    </location>
</feature>
<comment type="subcellular location">
    <subcellularLocation>
        <location evidence="1">Cell envelope</location>
    </subcellularLocation>
</comment>
<dbReference type="PROSITE" id="PS51257">
    <property type="entry name" value="PROKAR_LIPOPROTEIN"/>
    <property type="match status" value="1"/>
</dbReference>
<dbReference type="AlphaFoldDB" id="A0A2K9LUW8"/>
<protein>
    <submittedName>
        <fullName evidence="9">Oligopeptide ABC transporter substrate-binding protein</fullName>
    </submittedName>
</protein>
<dbReference type="Proteomes" id="UP000234790">
    <property type="component" value="Chromosome"/>
</dbReference>
<feature type="chain" id="PRO_5014772263" evidence="7">
    <location>
        <begin position="28"/>
        <end position="755"/>
    </location>
</feature>
<feature type="compositionally biased region" description="Basic and acidic residues" evidence="6">
    <location>
        <begin position="471"/>
        <end position="483"/>
    </location>
</feature>
<evidence type="ECO:0000313" key="10">
    <source>
        <dbReference type="Proteomes" id="UP000234790"/>
    </source>
</evidence>
<dbReference type="InterPro" id="IPR000914">
    <property type="entry name" value="SBP_5_dom"/>
</dbReference>
<dbReference type="OrthoDB" id="9801912at2"/>
<feature type="signal peptide" evidence="7">
    <location>
        <begin position="1"/>
        <end position="27"/>
    </location>
</feature>
<evidence type="ECO:0000256" key="4">
    <source>
        <dbReference type="ARBA" id="ARBA00022729"/>
    </source>
</evidence>
<keyword evidence="10" id="KW-1185">Reference proteome</keyword>
<accession>A0A2K9LUW8</accession>
<evidence type="ECO:0000256" key="2">
    <source>
        <dbReference type="ARBA" id="ARBA00005695"/>
    </source>
</evidence>
<feature type="domain" description="Solute-binding protein family 5" evidence="8">
    <location>
        <begin position="223"/>
        <end position="596"/>
    </location>
</feature>
<evidence type="ECO:0000256" key="7">
    <source>
        <dbReference type="SAM" id="SignalP"/>
    </source>
</evidence>
<dbReference type="GO" id="GO:0015833">
    <property type="term" value="P:peptide transport"/>
    <property type="evidence" value="ECO:0007669"/>
    <property type="project" value="TreeGrafter"/>
</dbReference>